<name>A0AAV8WBD6_9CUCU</name>
<comment type="caution">
    <text evidence="1">The sequence shown here is derived from an EMBL/GenBank/DDBJ whole genome shotgun (WGS) entry which is preliminary data.</text>
</comment>
<dbReference type="EMBL" id="JANEYG010000003">
    <property type="protein sequence ID" value="KAJ8923889.1"/>
    <property type="molecule type" value="Genomic_DNA"/>
</dbReference>
<gene>
    <name evidence="1" type="ORF">NQ315_006665</name>
</gene>
<evidence type="ECO:0000313" key="1">
    <source>
        <dbReference type="EMBL" id="KAJ8923889.1"/>
    </source>
</evidence>
<reference evidence="1 2" key="1">
    <citation type="journal article" date="2023" name="Insect Mol. Biol.">
        <title>Genome sequencing provides insights into the evolution of gene families encoding plant cell wall-degrading enzymes in longhorned beetles.</title>
        <authorList>
            <person name="Shin N.R."/>
            <person name="Okamura Y."/>
            <person name="Kirsch R."/>
            <person name="Pauchet Y."/>
        </authorList>
    </citation>
    <scope>NUCLEOTIDE SEQUENCE [LARGE SCALE GENOMIC DNA]</scope>
    <source>
        <strain evidence="1">EAD_L_NR</strain>
    </source>
</reference>
<sequence>MEEIIANVENGIKNLPIRAAENIRMETARILQRAALPKNLTRKESRALRELRQDDSIVILAADKGNATVVMESTD</sequence>
<dbReference type="AlphaFoldDB" id="A0AAV8WBD6"/>
<proteinExistence type="predicted"/>
<evidence type="ECO:0000313" key="2">
    <source>
        <dbReference type="Proteomes" id="UP001159042"/>
    </source>
</evidence>
<organism evidence="1 2">
    <name type="scientific">Exocentrus adspersus</name>
    <dbReference type="NCBI Taxonomy" id="1586481"/>
    <lineage>
        <taxon>Eukaryota</taxon>
        <taxon>Metazoa</taxon>
        <taxon>Ecdysozoa</taxon>
        <taxon>Arthropoda</taxon>
        <taxon>Hexapoda</taxon>
        <taxon>Insecta</taxon>
        <taxon>Pterygota</taxon>
        <taxon>Neoptera</taxon>
        <taxon>Endopterygota</taxon>
        <taxon>Coleoptera</taxon>
        <taxon>Polyphaga</taxon>
        <taxon>Cucujiformia</taxon>
        <taxon>Chrysomeloidea</taxon>
        <taxon>Cerambycidae</taxon>
        <taxon>Lamiinae</taxon>
        <taxon>Acanthocinini</taxon>
        <taxon>Exocentrus</taxon>
    </lineage>
</organism>
<dbReference type="Proteomes" id="UP001159042">
    <property type="component" value="Unassembled WGS sequence"/>
</dbReference>
<protein>
    <submittedName>
        <fullName evidence="1">Uncharacterized protein</fullName>
    </submittedName>
</protein>
<keyword evidence="2" id="KW-1185">Reference proteome</keyword>
<accession>A0AAV8WBD6</accession>